<dbReference type="PANTHER" id="PTHR40202:SF1">
    <property type="entry name" value="HD DOMAIN-CONTAINING PROTEIN"/>
    <property type="match status" value="1"/>
</dbReference>
<dbReference type="STRING" id="298654.FraEuI1c_0587"/>
<dbReference type="PANTHER" id="PTHR40202">
    <property type="match status" value="1"/>
</dbReference>
<sequence length="194" mass="20169" precursor="true">MGEASAAFAAAALAAVHGAFGAAAASEYLGESVTVAHHQLRTAARAVAAGAAPALVAAALLHDVGHVIDLDSADALHRGEDIRHEETGAAWLARWFGPEVTEPVRLHVEAKRYLCAVDPGYYDLLSPISKKTLAMQGGPLNGAELAAFRAGRYAQDAASVRRWDDAGKDPDAVVPPLAAYDDLLASLVRAPAKD</sequence>
<keyword evidence="3" id="KW-1185">Reference proteome</keyword>
<reference evidence="2 3" key="1">
    <citation type="submission" date="2010-10" db="EMBL/GenBank/DDBJ databases">
        <title>Complete sequence of Frankia sp. EuI1c.</title>
        <authorList>
            <consortium name="US DOE Joint Genome Institute"/>
            <person name="Lucas S."/>
            <person name="Copeland A."/>
            <person name="Lapidus A."/>
            <person name="Cheng J.-F."/>
            <person name="Bruce D."/>
            <person name="Goodwin L."/>
            <person name="Pitluck S."/>
            <person name="Chertkov O."/>
            <person name="Detter J.C."/>
            <person name="Han C."/>
            <person name="Tapia R."/>
            <person name="Land M."/>
            <person name="Hauser L."/>
            <person name="Jeffries C."/>
            <person name="Kyrpides N."/>
            <person name="Ivanova N."/>
            <person name="Mikhailova N."/>
            <person name="Beauchemin N."/>
            <person name="Sen A."/>
            <person name="Sur S.A."/>
            <person name="Gtari M."/>
            <person name="Wall L."/>
            <person name="Tisa L."/>
            <person name="Woyke T."/>
        </authorList>
    </citation>
    <scope>NUCLEOTIDE SEQUENCE [LARGE SCALE GENOMIC DNA]</scope>
    <source>
        <strain evidence="3">DSM 45817 / CECT 9037 / EuI1c</strain>
    </source>
</reference>
<gene>
    <name evidence="2" type="ordered locus">FraEuI1c_0587</name>
</gene>
<accession>E3JCG9</accession>
<evidence type="ECO:0000313" key="2">
    <source>
        <dbReference type="EMBL" id="ADP78665.1"/>
    </source>
</evidence>
<proteinExistence type="predicted"/>
<dbReference type="RefSeq" id="WP_013421787.1">
    <property type="nucleotide sequence ID" value="NC_014666.1"/>
</dbReference>
<dbReference type="AlphaFoldDB" id="E3JCG9"/>
<feature type="domain" description="HD" evidence="1">
    <location>
        <begin position="35"/>
        <end position="111"/>
    </location>
</feature>
<dbReference type="eggNOG" id="COG4341">
    <property type="taxonomic scope" value="Bacteria"/>
</dbReference>
<dbReference type="SUPFAM" id="SSF109604">
    <property type="entry name" value="HD-domain/PDEase-like"/>
    <property type="match status" value="1"/>
</dbReference>
<dbReference type="InParanoid" id="E3JCG9"/>
<dbReference type="InterPro" id="IPR052567">
    <property type="entry name" value="OP_Dioxygenase"/>
</dbReference>
<evidence type="ECO:0000313" key="3">
    <source>
        <dbReference type="Proteomes" id="UP000002484"/>
    </source>
</evidence>
<protein>
    <submittedName>
        <fullName evidence="2">Phosphonate degradation operons associated HDIG domain protein</fullName>
    </submittedName>
</protein>
<dbReference type="Pfam" id="PF01966">
    <property type="entry name" value="HD"/>
    <property type="match status" value="1"/>
</dbReference>
<dbReference type="EMBL" id="CP002299">
    <property type="protein sequence ID" value="ADP78665.1"/>
    <property type="molecule type" value="Genomic_DNA"/>
</dbReference>
<dbReference type="InterPro" id="IPR006674">
    <property type="entry name" value="HD_domain"/>
</dbReference>
<dbReference type="Proteomes" id="UP000002484">
    <property type="component" value="Chromosome"/>
</dbReference>
<evidence type="ECO:0000259" key="1">
    <source>
        <dbReference type="Pfam" id="PF01966"/>
    </source>
</evidence>
<organism evidence="2 3">
    <name type="scientific">Pseudofrankia inefficax (strain DSM 45817 / CECT 9037 / DDB 130130 / EuI1c)</name>
    <name type="common">Frankia inefficax</name>
    <dbReference type="NCBI Taxonomy" id="298654"/>
    <lineage>
        <taxon>Bacteria</taxon>
        <taxon>Bacillati</taxon>
        <taxon>Actinomycetota</taxon>
        <taxon>Actinomycetes</taxon>
        <taxon>Frankiales</taxon>
        <taxon>Frankiaceae</taxon>
        <taxon>Pseudofrankia</taxon>
    </lineage>
</organism>
<dbReference type="KEGG" id="fri:FraEuI1c_0587"/>
<dbReference type="Gene3D" id="1.10.3210.10">
    <property type="entry name" value="Hypothetical protein af1432"/>
    <property type="match status" value="1"/>
</dbReference>
<name>E3JCG9_PSEI1</name>
<dbReference type="HOGENOM" id="CLU_091985_0_1_11"/>